<keyword evidence="1" id="KW-0472">Membrane</keyword>
<organism evidence="2 3">
    <name type="scientific">Brevibacterium ravenspurgense</name>
    <dbReference type="NCBI Taxonomy" id="479117"/>
    <lineage>
        <taxon>Bacteria</taxon>
        <taxon>Bacillati</taxon>
        <taxon>Actinomycetota</taxon>
        <taxon>Actinomycetes</taxon>
        <taxon>Micrococcales</taxon>
        <taxon>Brevibacteriaceae</taxon>
        <taxon>Brevibacterium</taxon>
    </lineage>
</organism>
<reference evidence="2 3" key="1">
    <citation type="submission" date="2016-01" db="EMBL/GenBank/DDBJ databases">
        <title>Use of Whole Genome Sequencing to ascertain that Brevibacterium massiliense (Roux, Raoult 2009) is a later heterotypic synonym of Brevibacterium ravenspurgense (Mages 2008).</title>
        <authorList>
            <person name="Bernier A.-M."/>
            <person name="Burdz T."/>
            <person name="Huynh C."/>
            <person name="Pachecho A.L."/>
            <person name="Wiebe D."/>
            <person name="Bonner C."/>
            <person name="Bernard K."/>
        </authorList>
    </citation>
    <scope>NUCLEOTIDE SEQUENCE [LARGE SCALE GENOMIC DNA]</scope>
    <source>
        <strain evidence="2 3">CCUG56047</strain>
    </source>
</reference>
<dbReference type="AlphaFoldDB" id="A0A150HA31"/>
<evidence type="ECO:0000256" key="1">
    <source>
        <dbReference type="SAM" id="Phobius"/>
    </source>
</evidence>
<dbReference type="Proteomes" id="UP000243589">
    <property type="component" value="Unassembled WGS sequence"/>
</dbReference>
<gene>
    <name evidence="2" type="ORF">Bravens_00835</name>
</gene>
<keyword evidence="3" id="KW-1185">Reference proteome</keyword>
<protein>
    <submittedName>
        <fullName evidence="2">Uncharacterized protein</fullName>
    </submittedName>
</protein>
<keyword evidence="1" id="KW-0812">Transmembrane</keyword>
<sequence length="93" mass="9794">MLPKTMMPKTQGARTVFTILLCAAGAFLLISIGATVWSQAGDEGWVAKAVIAFASWAMTIPLILASAVWALVNFFSSRDGGSPGRNTATPRAH</sequence>
<evidence type="ECO:0000313" key="3">
    <source>
        <dbReference type="Proteomes" id="UP000243589"/>
    </source>
</evidence>
<keyword evidence="1" id="KW-1133">Transmembrane helix</keyword>
<evidence type="ECO:0000313" key="2">
    <source>
        <dbReference type="EMBL" id="KXZ58962.1"/>
    </source>
</evidence>
<dbReference type="PATRIC" id="fig|479117.4.peg.838"/>
<feature type="transmembrane region" description="Helical" evidence="1">
    <location>
        <begin position="54"/>
        <end position="75"/>
    </location>
</feature>
<dbReference type="EMBL" id="LQQC01000008">
    <property type="protein sequence ID" value="KXZ58962.1"/>
    <property type="molecule type" value="Genomic_DNA"/>
</dbReference>
<accession>A0A150HA31</accession>
<comment type="caution">
    <text evidence="2">The sequence shown here is derived from an EMBL/GenBank/DDBJ whole genome shotgun (WGS) entry which is preliminary data.</text>
</comment>
<proteinExistence type="predicted"/>
<name>A0A150HA31_9MICO</name>